<dbReference type="GO" id="GO:0004519">
    <property type="term" value="F:endonuclease activity"/>
    <property type="evidence" value="ECO:0007669"/>
    <property type="project" value="UniProtKB-KW"/>
</dbReference>
<protein>
    <submittedName>
        <fullName evidence="1">Putative endonuclease/reverse transcriptase</fullName>
    </submittedName>
</protein>
<keyword evidence="1" id="KW-0540">Nuclease</keyword>
<keyword evidence="1" id="KW-0378">Hydrolase</keyword>
<keyword evidence="1" id="KW-0255">Endonuclease</keyword>
<dbReference type="GO" id="GO:0003964">
    <property type="term" value="F:RNA-directed DNA polymerase activity"/>
    <property type="evidence" value="ECO:0007669"/>
    <property type="project" value="UniProtKB-KW"/>
</dbReference>
<accession>A0A6M2CQB9</accession>
<name>A0A6M2CQB9_RHIMP</name>
<keyword evidence="1" id="KW-0808">Transferase</keyword>
<dbReference type="EMBL" id="GHWJ01002965">
    <property type="protein sequence ID" value="NOV35702.1"/>
    <property type="molecule type" value="Transcribed_RNA"/>
</dbReference>
<evidence type="ECO:0000313" key="1">
    <source>
        <dbReference type="EMBL" id="NOV35702.1"/>
    </source>
</evidence>
<proteinExistence type="predicted"/>
<keyword evidence="1" id="KW-0695">RNA-directed DNA polymerase</keyword>
<organism evidence="1">
    <name type="scientific">Rhipicephalus microplus</name>
    <name type="common">Cattle tick</name>
    <name type="synonym">Boophilus microplus</name>
    <dbReference type="NCBI Taxonomy" id="6941"/>
    <lineage>
        <taxon>Eukaryota</taxon>
        <taxon>Metazoa</taxon>
        <taxon>Ecdysozoa</taxon>
        <taxon>Arthropoda</taxon>
        <taxon>Chelicerata</taxon>
        <taxon>Arachnida</taxon>
        <taxon>Acari</taxon>
        <taxon>Parasitiformes</taxon>
        <taxon>Ixodida</taxon>
        <taxon>Ixodoidea</taxon>
        <taxon>Ixodidae</taxon>
        <taxon>Rhipicephalinae</taxon>
        <taxon>Rhipicephalus</taxon>
        <taxon>Boophilus</taxon>
    </lineage>
</organism>
<sequence length="227" mass="26465">MKLNLDKSVLLHVTNKKKPVLTDYTLSNQPLKEVKEYKYLGVTLTNNLSWNSHIKQVSSAAFRKLCMLRHKLKDASTKVKYLAYQSLILPKLEYACVAWDPYTKINIDALEKIQRRAVRFIYSLYNPGSSVTSVMLSNGITSLQSRRRFLRLKFLYQLSNRKFALNPDPYLTPLRTRQTRHSHALSLTPYFARTNLFKFSFFPRTIEEWNNLPASSLHSPDLIYAEI</sequence>
<keyword evidence="1" id="KW-0548">Nucleotidyltransferase</keyword>
<reference evidence="1" key="1">
    <citation type="submission" date="2019-09" db="EMBL/GenBank/DDBJ databases">
        <title>Organ-specific transcriptomic study of the physiology of the cattle tick, Rhipicephalus microplus.</title>
        <authorList>
            <person name="Tirloni L."/>
            <person name="Braz G."/>
            <person name="Gandara A.C.P."/>
            <person name="Sabadin G.A."/>
            <person name="da Silva R.M."/>
            <person name="Guizzo M.G."/>
            <person name="Machado J.A."/>
            <person name="Costa E.P."/>
            <person name="Gomes H.F."/>
            <person name="Moraes J."/>
            <person name="Mota M.B.S."/>
            <person name="Mesquita R.D."/>
            <person name="Alvarenga P.H."/>
            <person name="Alves F."/>
            <person name="Seixas A."/>
            <person name="da Fonseca R.N."/>
            <person name="Fogaca A."/>
            <person name="Logullo C."/>
            <person name="Tanaka A."/>
            <person name="Daffre S."/>
            <person name="Termignoni C."/>
            <person name="Vaz I.S.Jr."/>
            <person name="Oliveira P.L."/>
            <person name="Ribeiro J.M."/>
        </authorList>
    </citation>
    <scope>NUCLEOTIDE SEQUENCE</scope>
    <source>
        <strain evidence="1">Porto Alegre</strain>
    </source>
</reference>
<dbReference type="AlphaFoldDB" id="A0A6M2CQB9"/>
<dbReference type="PANTHER" id="PTHR33332">
    <property type="entry name" value="REVERSE TRANSCRIPTASE DOMAIN-CONTAINING PROTEIN"/>
    <property type="match status" value="1"/>
</dbReference>